<keyword evidence="1" id="KW-0812">Transmembrane</keyword>
<organism evidence="2 3">
    <name type="scientific">Rhodobacter flavimaris</name>
    <dbReference type="NCBI Taxonomy" id="2907145"/>
    <lineage>
        <taxon>Bacteria</taxon>
        <taxon>Pseudomonadati</taxon>
        <taxon>Pseudomonadota</taxon>
        <taxon>Alphaproteobacteria</taxon>
        <taxon>Rhodobacterales</taxon>
        <taxon>Rhodobacter group</taxon>
        <taxon>Rhodobacter</taxon>
    </lineage>
</organism>
<comment type="caution">
    <text evidence="2">The sequence shown here is derived from an EMBL/GenBank/DDBJ whole genome shotgun (WGS) entry which is preliminary data.</text>
</comment>
<gene>
    <name evidence="2" type="ORF">LZA78_14555</name>
</gene>
<evidence type="ECO:0008006" key="4">
    <source>
        <dbReference type="Google" id="ProtNLM"/>
    </source>
</evidence>
<name>A0ABS8YY23_9RHOB</name>
<protein>
    <recommendedName>
        <fullName evidence="4">YcxB family protein</fullName>
    </recommendedName>
</protein>
<proteinExistence type="predicted"/>
<accession>A0ABS8YY23</accession>
<dbReference type="RefSeq" id="WP_233677648.1">
    <property type="nucleotide sequence ID" value="NZ_JAJUOS010000012.1"/>
</dbReference>
<dbReference type="EMBL" id="JAJUOS010000012">
    <property type="protein sequence ID" value="MCE5974707.1"/>
    <property type="molecule type" value="Genomic_DNA"/>
</dbReference>
<evidence type="ECO:0000313" key="3">
    <source>
        <dbReference type="Proteomes" id="UP001521181"/>
    </source>
</evidence>
<reference evidence="2 3" key="1">
    <citation type="submission" date="2021-12" db="EMBL/GenBank/DDBJ databases">
        <title>Sinirhodobacter sp. WL0062 is a bacterium isolated from seawater.</title>
        <authorList>
            <person name="Wang L."/>
            <person name="He W."/>
            <person name="Zhang D.-F."/>
        </authorList>
    </citation>
    <scope>NUCLEOTIDE SEQUENCE [LARGE SCALE GENOMIC DNA]</scope>
    <source>
        <strain evidence="2 3">WL0062</strain>
    </source>
</reference>
<keyword evidence="3" id="KW-1185">Reference proteome</keyword>
<sequence length="167" mass="17823">MIRPELREALERHAETAAALASTALGLWIASLGGYILVPFGLAMAAVCLGWTALAFRRARFARPVSEPGLVDLDEGRIGYYGAGQGLGGYVALEDLTEIRLLNLSGSQYWRLKSSDGQAIMIPTAAAGGEKLYDAFATLPGIDMGALTVALDRRIAAQSLWTRPATR</sequence>
<evidence type="ECO:0000313" key="2">
    <source>
        <dbReference type="EMBL" id="MCE5974707.1"/>
    </source>
</evidence>
<keyword evidence="1" id="KW-1133">Transmembrane helix</keyword>
<feature type="transmembrane region" description="Helical" evidence="1">
    <location>
        <begin position="36"/>
        <end position="56"/>
    </location>
</feature>
<keyword evidence="1" id="KW-0472">Membrane</keyword>
<evidence type="ECO:0000256" key="1">
    <source>
        <dbReference type="SAM" id="Phobius"/>
    </source>
</evidence>
<dbReference type="Proteomes" id="UP001521181">
    <property type="component" value="Unassembled WGS sequence"/>
</dbReference>